<feature type="compositionally biased region" description="Polar residues" evidence="4">
    <location>
        <begin position="338"/>
        <end position="351"/>
    </location>
</feature>
<keyword evidence="7" id="KW-1185">Reference proteome</keyword>
<comment type="subcellular location">
    <subcellularLocation>
        <location evidence="1">Cytoplasm</location>
    </subcellularLocation>
</comment>
<feature type="compositionally biased region" description="Pro residues" evidence="4">
    <location>
        <begin position="272"/>
        <end position="281"/>
    </location>
</feature>
<proteinExistence type="predicted"/>
<evidence type="ECO:0000256" key="4">
    <source>
        <dbReference type="SAM" id="MobiDB-lite"/>
    </source>
</evidence>
<evidence type="ECO:0000256" key="2">
    <source>
        <dbReference type="ARBA" id="ARBA00022490"/>
    </source>
</evidence>
<accession>A0A9Q1EX14</accession>
<evidence type="ECO:0000259" key="5">
    <source>
        <dbReference type="Pfam" id="PF11819"/>
    </source>
</evidence>
<feature type="region of interest" description="Disordered" evidence="4">
    <location>
        <begin position="676"/>
        <end position="758"/>
    </location>
</feature>
<keyword evidence="2" id="KW-0963">Cytoplasm</keyword>
<evidence type="ECO:0000313" key="7">
    <source>
        <dbReference type="Proteomes" id="UP001152622"/>
    </source>
</evidence>
<organism evidence="6 7">
    <name type="scientific">Synaphobranchus kaupii</name>
    <name type="common">Kaup's arrowtooth eel</name>
    <dbReference type="NCBI Taxonomy" id="118154"/>
    <lineage>
        <taxon>Eukaryota</taxon>
        <taxon>Metazoa</taxon>
        <taxon>Chordata</taxon>
        <taxon>Craniata</taxon>
        <taxon>Vertebrata</taxon>
        <taxon>Euteleostomi</taxon>
        <taxon>Actinopterygii</taxon>
        <taxon>Neopterygii</taxon>
        <taxon>Teleostei</taxon>
        <taxon>Anguilliformes</taxon>
        <taxon>Synaphobranchidae</taxon>
        <taxon>Synaphobranchus</taxon>
    </lineage>
</organism>
<reference evidence="6" key="1">
    <citation type="journal article" date="2023" name="Science">
        <title>Genome structures resolve the early diversification of teleost fishes.</title>
        <authorList>
            <person name="Parey E."/>
            <person name="Louis A."/>
            <person name="Montfort J."/>
            <person name="Bouchez O."/>
            <person name="Roques C."/>
            <person name="Iampietro C."/>
            <person name="Lluch J."/>
            <person name="Castinel A."/>
            <person name="Donnadieu C."/>
            <person name="Desvignes T."/>
            <person name="Floi Bucao C."/>
            <person name="Jouanno E."/>
            <person name="Wen M."/>
            <person name="Mejri S."/>
            <person name="Dirks R."/>
            <person name="Jansen H."/>
            <person name="Henkel C."/>
            <person name="Chen W.J."/>
            <person name="Zahm M."/>
            <person name="Cabau C."/>
            <person name="Klopp C."/>
            <person name="Thompson A.W."/>
            <person name="Robinson-Rechavi M."/>
            <person name="Braasch I."/>
            <person name="Lecointre G."/>
            <person name="Bobe J."/>
            <person name="Postlethwait J.H."/>
            <person name="Berthelot C."/>
            <person name="Roest Crollius H."/>
            <person name="Guiguen Y."/>
        </authorList>
    </citation>
    <scope>NUCLEOTIDE SEQUENCE</scope>
    <source>
        <strain evidence="6">WJC10195</strain>
    </source>
</reference>
<dbReference type="GO" id="GO:0005737">
    <property type="term" value="C:cytoplasm"/>
    <property type="evidence" value="ECO:0007669"/>
    <property type="project" value="UniProtKB-SubCell"/>
</dbReference>
<dbReference type="PANTHER" id="PTHR16093">
    <property type="entry name" value="COILED-COIL DOMAIN-CONTAINING PROTEIN 120 FAMILY MEMBER"/>
    <property type="match status" value="1"/>
</dbReference>
<dbReference type="Pfam" id="PF11819">
    <property type="entry name" value="CUPID"/>
    <property type="match status" value="1"/>
</dbReference>
<dbReference type="PANTHER" id="PTHR16093:SF4">
    <property type="entry name" value="INNATE IMMUNITY ACTIVATOR PROTEIN"/>
    <property type="match status" value="1"/>
</dbReference>
<comment type="caution">
    <text evidence="6">The sequence shown here is derived from an EMBL/GenBank/DDBJ whole genome shotgun (WGS) entry which is preliminary data.</text>
</comment>
<sequence length="758" mass="84248">MEPELDKAAFSSARTPSVICDVVSRTPVGMSTAELAAVIPSLRGPRRFGDVAFLQAMWKKISMDSKEEISDTDSGIILQCGPDSPTSPMKDMSTQAVKLLQDRLELCLIELKELCIREAELTGQLSSDYPQLPGEKPPIIRRHVGTAFALAEDSIPQGEEHPELGPLEAELALQLQIYKAARQLYQEDNLSKAVKRSRRQQCHFAETKVKELQEAAFQLRLRLGRGSPHPPRPHKLRDLGTSDDTSLSDSALQDEEDVPSQDSDLSLEASPEPDPLRPPQGSPQLPHHVPQFAPLRVLGELKPGYSPNMDYDRPPIQNSPWKESSLDEPYQKPKKTRSTCCSQTSSPMVTPVSTPVDPQFGSSAHPLQFMPIKSLALCHDQSNTATCTPELQLHRQQSQSFRLPNRELSHEPEQTRGRPRLARRRIADFVVVPGECIPLQVGLGFQSSSEDSSSEHSAPSYTSSPCCDFPMVAADPCRAPYGYPHTSPHGGPLAYAGPHYRPLAYAGPHDRPLAYAGPHDRPLAYAGPHDEPLAFAGPHNRPLAFTGPHDGPLAYAGPRGRPLAYSGPHDGPLAYTVPSFYKNPMHQSSPSFYRGYIEEDVGYPPEMDIGKLYLGPPPGPPSRYEYRYEEVPPQQLLRPLPTHVRLARAPSLREHPPHPHSGGLPRHLVSEGLKCYQQRSQQVAPRPRSLDRQGAVRVRGMPERESPLTHRHRQHRPQQQQPHRYQEQVPQRLGLQRASDGTPAQWFMQEDSEIASQV</sequence>
<dbReference type="AlphaFoldDB" id="A0A9Q1EX14"/>
<keyword evidence="3" id="KW-0175">Coiled coil</keyword>
<protein>
    <recommendedName>
        <fullName evidence="5">Cytohesin Ubiquitin Protein Inducing domain-containing protein</fullName>
    </recommendedName>
</protein>
<dbReference type="Proteomes" id="UP001152622">
    <property type="component" value="Chromosome 11"/>
</dbReference>
<evidence type="ECO:0000313" key="6">
    <source>
        <dbReference type="EMBL" id="KAJ8346603.1"/>
    </source>
</evidence>
<feature type="compositionally biased region" description="Low complexity" evidence="4">
    <location>
        <begin position="717"/>
        <end position="731"/>
    </location>
</feature>
<evidence type="ECO:0000256" key="1">
    <source>
        <dbReference type="ARBA" id="ARBA00004496"/>
    </source>
</evidence>
<evidence type="ECO:0000256" key="3">
    <source>
        <dbReference type="ARBA" id="ARBA00023054"/>
    </source>
</evidence>
<dbReference type="InterPro" id="IPR043447">
    <property type="entry name" value="CCDC120/INAVA"/>
</dbReference>
<feature type="region of interest" description="Disordered" evidence="4">
    <location>
        <begin position="396"/>
        <end position="418"/>
    </location>
</feature>
<dbReference type="GO" id="GO:0034334">
    <property type="term" value="P:adherens junction maintenance"/>
    <property type="evidence" value="ECO:0007669"/>
    <property type="project" value="TreeGrafter"/>
</dbReference>
<name>A0A9Q1EX14_SYNKA</name>
<feature type="compositionally biased region" description="Basic and acidic residues" evidence="4">
    <location>
        <begin position="404"/>
        <end position="416"/>
    </location>
</feature>
<dbReference type="InterPro" id="IPR021774">
    <property type="entry name" value="CUPID"/>
</dbReference>
<dbReference type="EMBL" id="JAINUF010000011">
    <property type="protein sequence ID" value="KAJ8346603.1"/>
    <property type="molecule type" value="Genomic_DNA"/>
</dbReference>
<feature type="compositionally biased region" description="Low complexity" evidence="4">
    <location>
        <begin position="242"/>
        <end position="251"/>
    </location>
</feature>
<feature type="domain" description="Cytohesin Ubiquitin Protein Inducing" evidence="5">
    <location>
        <begin position="65"/>
        <end position="192"/>
    </location>
</feature>
<dbReference type="GO" id="GO:0031398">
    <property type="term" value="P:positive regulation of protein ubiquitination"/>
    <property type="evidence" value="ECO:0007669"/>
    <property type="project" value="TreeGrafter"/>
</dbReference>
<feature type="region of interest" description="Disordered" evidence="4">
    <location>
        <begin position="222"/>
        <end position="351"/>
    </location>
</feature>
<dbReference type="OrthoDB" id="10063592at2759"/>
<gene>
    <name evidence="6" type="ORF">SKAU_G00280040</name>
</gene>